<gene>
    <name evidence="3" type="ORF">DYU05_05520</name>
</gene>
<dbReference type="Proteomes" id="UP000260823">
    <property type="component" value="Unassembled WGS sequence"/>
</dbReference>
<dbReference type="GO" id="GO:0005829">
    <property type="term" value="C:cytosol"/>
    <property type="evidence" value="ECO:0007669"/>
    <property type="project" value="TreeGrafter"/>
</dbReference>
<dbReference type="InterPro" id="IPR001650">
    <property type="entry name" value="Helicase_C-like"/>
</dbReference>
<dbReference type="GO" id="GO:0016787">
    <property type="term" value="F:hydrolase activity"/>
    <property type="evidence" value="ECO:0007669"/>
    <property type="project" value="InterPro"/>
</dbReference>
<dbReference type="PROSITE" id="PS51194">
    <property type="entry name" value="HELICASE_CTER"/>
    <property type="match status" value="1"/>
</dbReference>
<dbReference type="InterPro" id="IPR006935">
    <property type="entry name" value="Helicase/UvrB_N"/>
</dbReference>
<keyword evidence="3" id="KW-0378">Hydrolase</keyword>
<dbReference type="InterPro" id="IPR014001">
    <property type="entry name" value="Helicase_ATP-bd"/>
</dbReference>
<dbReference type="Gene3D" id="3.40.50.300">
    <property type="entry name" value="P-loop containing nucleotide triphosphate hydrolases"/>
    <property type="match status" value="2"/>
</dbReference>
<dbReference type="PROSITE" id="PS51192">
    <property type="entry name" value="HELICASE_ATP_BIND_1"/>
    <property type="match status" value="1"/>
</dbReference>
<dbReference type="SMART" id="SM00490">
    <property type="entry name" value="HELICc"/>
    <property type="match status" value="1"/>
</dbReference>
<dbReference type="SMART" id="SM00487">
    <property type="entry name" value="DEXDc"/>
    <property type="match status" value="1"/>
</dbReference>
<dbReference type="AlphaFoldDB" id="A0A3E2NVL8"/>
<dbReference type="Pfam" id="PF04851">
    <property type="entry name" value="ResIII"/>
    <property type="match status" value="1"/>
</dbReference>
<dbReference type="OrthoDB" id="9802848at2"/>
<evidence type="ECO:0000313" key="4">
    <source>
        <dbReference type="Proteomes" id="UP000260823"/>
    </source>
</evidence>
<dbReference type="RefSeq" id="WP_117381965.1">
    <property type="nucleotide sequence ID" value="NZ_QWDE01000001.1"/>
</dbReference>
<organism evidence="3 4">
    <name type="scientific">Mucilaginibacter terrenus</name>
    <dbReference type="NCBI Taxonomy" id="2482727"/>
    <lineage>
        <taxon>Bacteria</taxon>
        <taxon>Pseudomonadati</taxon>
        <taxon>Bacteroidota</taxon>
        <taxon>Sphingobacteriia</taxon>
        <taxon>Sphingobacteriales</taxon>
        <taxon>Sphingobacteriaceae</taxon>
        <taxon>Mucilaginibacter</taxon>
    </lineage>
</organism>
<keyword evidence="4" id="KW-1185">Reference proteome</keyword>
<feature type="domain" description="Helicase C-terminal" evidence="2">
    <location>
        <begin position="236"/>
        <end position="402"/>
    </location>
</feature>
<dbReference type="GO" id="GO:0004386">
    <property type="term" value="F:helicase activity"/>
    <property type="evidence" value="ECO:0007669"/>
    <property type="project" value="UniProtKB-KW"/>
</dbReference>
<dbReference type="PANTHER" id="PTHR47396">
    <property type="entry name" value="TYPE I RESTRICTION ENZYME ECOKI R PROTEIN"/>
    <property type="match status" value="1"/>
</dbReference>
<name>A0A3E2NVL8_9SPHI</name>
<comment type="caution">
    <text evidence="3">The sequence shown here is derived from an EMBL/GenBank/DDBJ whole genome shotgun (WGS) entry which is preliminary data.</text>
</comment>
<feature type="domain" description="Helicase ATP-binding" evidence="1">
    <location>
        <begin position="31"/>
        <end position="183"/>
    </location>
</feature>
<dbReference type="Pfam" id="PF00271">
    <property type="entry name" value="Helicase_C"/>
    <property type="match status" value="1"/>
</dbReference>
<dbReference type="SUPFAM" id="SSF52540">
    <property type="entry name" value="P-loop containing nucleoside triphosphate hydrolases"/>
    <property type="match status" value="1"/>
</dbReference>
<protein>
    <submittedName>
        <fullName evidence="3">DEAD/DEAH box helicase</fullName>
    </submittedName>
</protein>
<proteinExistence type="predicted"/>
<dbReference type="GO" id="GO:0003677">
    <property type="term" value="F:DNA binding"/>
    <property type="evidence" value="ECO:0007669"/>
    <property type="project" value="InterPro"/>
</dbReference>
<accession>A0A3E2NVL8</accession>
<dbReference type="GO" id="GO:0005524">
    <property type="term" value="F:ATP binding"/>
    <property type="evidence" value="ECO:0007669"/>
    <property type="project" value="InterPro"/>
</dbReference>
<reference evidence="3 4" key="1">
    <citation type="submission" date="2018-08" db="EMBL/GenBank/DDBJ databases">
        <title>Mucilaginibacter terrae sp. nov., isolated from manganese diggings.</title>
        <authorList>
            <person name="Huang Y."/>
            <person name="Zhou Z."/>
        </authorList>
    </citation>
    <scope>NUCLEOTIDE SEQUENCE [LARGE SCALE GENOMIC DNA]</scope>
    <source>
        <strain evidence="3 4">ZH6</strain>
    </source>
</reference>
<evidence type="ECO:0000313" key="3">
    <source>
        <dbReference type="EMBL" id="RFZ85064.1"/>
    </source>
</evidence>
<sequence length="510" mass="57697">MNTTTNLLPKQTPTTLYEYQQRDIDTLFNKMEQAVCNYKLLYQLPTGGGKTVIFSEIANRFISKYGQKVMILTHRAELCNQTSSTLKSLGIRNKVINSAVKKLSKRDNYGCYVAMVETLNNRINEGVFNTNEIGLVIIDEAHHNSFQKLLDKFDNALIIGVTATPYSSDITSPMRDTYNELVIGESISALISQGFLAKPTIWRYDVELNTLHTGTHGDFTTSTSDELYASPAMLDLLLHAYEAHSKNKKTLIFNNGIFASKAVCKMFNDAGYPVRHLDSETPAAEREEILKWLKKTRGAILTSVSILTTGFDEPTIQTVILHRATTSLTLYHQMIGRGSRKLPNKKNFTVIDLGNNTERFGAWNATVDWQYVFDKPEEYCESIHCQTSHEAHSMPSEMRSKFPNSLELSFDIQTAYQEAMDSHQKASTVINASIQQHVQMCADNSETITEALALAGELDKEIDWRVKQYGKCLGKVTKNYLEWLRDDYKSKLEVLIQKVMSKRMSLKVAV</sequence>
<dbReference type="EMBL" id="QWDE01000001">
    <property type="protein sequence ID" value="RFZ85064.1"/>
    <property type="molecule type" value="Genomic_DNA"/>
</dbReference>
<dbReference type="InterPro" id="IPR027417">
    <property type="entry name" value="P-loop_NTPase"/>
</dbReference>
<dbReference type="InterPro" id="IPR050742">
    <property type="entry name" value="Helicase_Restrict-Modif_Enz"/>
</dbReference>
<dbReference type="PANTHER" id="PTHR47396:SF1">
    <property type="entry name" value="ATP-DEPENDENT HELICASE IRC3-RELATED"/>
    <property type="match status" value="1"/>
</dbReference>
<keyword evidence="3" id="KW-0067">ATP-binding</keyword>
<evidence type="ECO:0000259" key="2">
    <source>
        <dbReference type="PROSITE" id="PS51194"/>
    </source>
</evidence>
<evidence type="ECO:0000259" key="1">
    <source>
        <dbReference type="PROSITE" id="PS51192"/>
    </source>
</evidence>
<keyword evidence="3" id="KW-0547">Nucleotide-binding</keyword>
<keyword evidence="3" id="KW-0347">Helicase</keyword>